<gene>
    <name evidence="9 11" type="primary">pyrE</name>
    <name evidence="11" type="ORF">EVA99_00440</name>
</gene>
<keyword evidence="6 9" id="KW-0328">Glycosyltransferase</keyword>
<evidence type="ECO:0000256" key="9">
    <source>
        <dbReference type="HAMAP-Rule" id="MF_01208"/>
    </source>
</evidence>
<dbReference type="EMBL" id="SHBL01000002">
    <property type="protein sequence ID" value="RZO24872.1"/>
    <property type="molecule type" value="Genomic_DNA"/>
</dbReference>
<dbReference type="GO" id="GO:0006207">
    <property type="term" value="P:'de novo' pyrimidine nucleobase biosynthetic process"/>
    <property type="evidence" value="ECO:0007669"/>
    <property type="project" value="TreeGrafter"/>
</dbReference>
<dbReference type="GO" id="GO:0000287">
    <property type="term" value="F:magnesium ion binding"/>
    <property type="evidence" value="ECO:0007669"/>
    <property type="project" value="UniProtKB-UniRule"/>
</dbReference>
<reference evidence="11 12" key="1">
    <citation type="submission" date="2019-02" db="EMBL/GenBank/DDBJ databases">
        <title>Prokaryotic population dynamics and viral predation in marine succession experiment using metagenomics: the confinement effect.</title>
        <authorList>
            <person name="Haro-Moreno J.M."/>
            <person name="Rodriguez-Valera F."/>
            <person name="Lopez-Perez M."/>
        </authorList>
    </citation>
    <scope>NUCLEOTIDE SEQUENCE [LARGE SCALE GENOMIC DNA]</scope>
    <source>
        <strain evidence="11">MED-G166</strain>
    </source>
</reference>
<comment type="catalytic activity">
    <reaction evidence="9">
        <text>orotidine 5'-phosphate + diphosphate = orotate + 5-phospho-alpha-D-ribose 1-diphosphate</text>
        <dbReference type="Rhea" id="RHEA:10380"/>
        <dbReference type="ChEBI" id="CHEBI:30839"/>
        <dbReference type="ChEBI" id="CHEBI:33019"/>
        <dbReference type="ChEBI" id="CHEBI:57538"/>
        <dbReference type="ChEBI" id="CHEBI:58017"/>
        <dbReference type="EC" id="2.4.2.10"/>
    </reaction>
</comment>
<feature type="domain" description="Phosphoribosyltransferase" evidence="10">
    <location>
        <begin position="43"/>
        <end position="156"/>
    </location>
</feature>
<evidence type="ECO:0000256" key="4">
    <source>
        <dbReference type="ARBA" id="ARBA00011738"/>
    </source>
</evidence>
<dbReference type="Gene3D" id="3.40.50.2020">
    <property type="match status" value="1"/>
</dbReference>
<dbReference type="GO" id="GO:0044205">
    <property type="term" value="P:'de novo' UMP biosynthetic process"/>
    <property type="evidence" value="ECO:0007669"/>
    <property type="project" value="UniProtKB-UniRule"/>
</dbReference>
<evidence type="ECO:0000256" key="1">
    <source>
        <dbReference type="ARBA" id="ARBA00003769"/>
    </source>
</evidence>
<keyword evidence="9" id="KW-0460">Magnesium</keyword>
<feature type="binding site" description="in other chain" evidence="9">
    <location>
        <position position="98"/>
    </location>
    <ligand>
        <name>5-phospho-alpha-D-ribose 1-diphosphate</name>
        <dbReference type="ChEBI" id="CHEBI:58017"/>
        <note>ligand shared between dimeric partners</note>
    </ligand>
</feature>
<evidence type="ECO:0000256" key="7">
    <source>
        <dbReference type="ARBA" id="ARBA00022679"/>
    </source>
</evidence>
<keyword evidence="8 9" id="KW-0665">Pyrimidine biosynthesis</keyword>
<dbReference type="InterPro" id="IPR023031">
    <property type="entry name" value="OPRT"/>
</dbReference>
<evidence type="ECO:0000256" key="6">
    <source>
        <dbReference type="ARBA" id="ARBA00022676"/>
    </source>
</evidence>
<feature type="binding site" evidence="9">
    <location>
        <position position="97"/>
    </location>
    <ligand>
        <name>5-phospho-alpha-D-ribose 1-diphosphate</name>
        <dbReference type="ChEBI" id="CHEBI:58017"/>
        <note>ligand shared between dimeric partners</note>
    </ligand>
</feature>
<feature type="binding site" description="in other chain" evidence="9">
    <location>
        <begin position="72"/>
        <end position="73"/>
    </location>
    <ligand>
        <name>5-phospho-alpha-D-ribose 1-diphosphate</name>
        <dbReference type="ChEBI" id="CHEBI:58017"/>
        <note>ligand shared between dimeric partners</note>
    </ligand>
</feature>
<dbReference type="NCBIfam" id="TIGR00336">
    <property type="entry name" value="pyrE"/>
    <property type="match status" value="1"/>
</dbReference>
<dbReference type="SUPFAM" id="SSF53271">
    <property type="entry name" value="PRTase-like"/>
    <property type="match status" value="1"/>
</dbReference>
<dbReference type="UniPathway" id="UPA00070">
    <property type="reaction ID" value="UER00119"/>
</dbReference>
<organism evidence="11 12">
    <name type="scientific">SAR86 cluster bacterium</name>
    <dbReference type="NCBI Taxonomy" id="2030880"/>
    <lineage>
        <taxon>Bacteria</taxon>
        <taxon>Pseudomonadati</taxon>
        <taxon>Pseudomonadota</taxon>
        <taxon>Gammaproteobacteria</taxon>
        <taxon>SAR86 cluster</taxon>
    </lineage>
</organism>
<protein>
    <recommendedName>
        <fullName evidence="5 9">Orotate phosphoribosyltransferase</fullName>
        <shortName evidence="9">OPRT</shortName>
        <shortName evidence="9">OPRTase</shortName>
        <ecNumber evidence="5 9">2.4.2.10</ecNumber>
    </recommendedName>
</protein>
<dbReference type="Pfam" id="PF00156">
    <property type="entry name" value="Pribosyltran"/>
    <property type="match status" value="1"/>
</dbReference>
<dbReference type="Proteomes" id="UP000320146">
    <property type="component" value="Unassembled WGS sequence"/>
</dbReference>
<dbReference type="PANTHER" id="PTHR46683:SF1">
    <property type="entry name" value="OROTATE PHOSPHORIBOSYLTRANSFERASE 1-RELATED"/>
    <property type="match status" value="1"/>
</dbReference>
<dbReference type="PANTHER" id="PTHR46683">
    <property type="entry name" value="OROTATE PHOSPHORIBOSYLTRANSFERASE 1-RELATED"/>
    <property type="match status" value="1"/>
</dbReference>
<dbReference type="GO" id="GO:0004588">
    <property type="term" value="F:orotate phosphoribosyltransferase activity"/>
    <property type="evidence" value="ECO:0007669"/>
    <property type="project" value="UniProtKB-UniRule"/>
</dbReference>
<comment type="subunit">
    <text evidence="4 9">Homodimer.</text>
</comment>
<dbReference type="InterPro" id="IPR000836">
    <property type="entry name" value="PRTase_dom"/>
</dbReference>
<dbReference type="GO" id="GO:0046132">
    <property type="term" value="P:pyrimidine ribonucleoside biosynthetic process"/>
    <property type="evidence" value="ECO:0007669"/>
    <property type="project" value="TreeGrafter"/>
</dbReference>
<evidence type="ECO:0000256" key="2">
    <source>
        <dbReference type="ARBA" id="ARBA00004889"/>
    </source>
</evidence>
<comment type="similarity">
    <text evidence="3 9">Belongs to the purine/pyrimidine phosphoribosyltransferase family. PyrE subfamily.</text>
</comment>
<dbReference type="GO" id="GO:0005737">
    <property type="term" value="C:cytoplasm"/>
    <property type="evidence" value="ECO:0007669"/>
    <property type="project" value="TreeGrafter"/>
</dbReference>
<evidence type="ECO:0000256" key="3">
    <source>
        <dbReference type="ARBA" id="ARBA00006340"/>
    </source>
</evidence>
<evidence type="ECO:0000256" key="8">
    <source>
        <dbReference type="ARBA" id="ARBA00022975"/>
    </source>
</evidence>
<dbReference type="EC" id="2.4.2.10" evidence="5 9"/>
<sequence length="212" mass="23290">MKDYQRKFLKLALDSGAFKLGNFTLKSGRQSPYFFNASALIEHGSLDELAEILVNKIEDSGLKFDMIFGPAYKGIFLGSILATKMSKEMNMPVCFNRKEVKDHGEGGSLIGAKPKGKVLVVDDVISSGLAIRESLDFLKPFDIELVGALVTLDRQEIGQNSDLSASAELQKDGLNVFSVISLDDLLDANELIDSSSIEAIRDYRNTYQGKNV</sequence>
<feature type="binding site" evidence="9">
    <location>
        <position position="154"/>
    </location>
    <ligand>
        <name>orotate</name>
        <dbReference type="ChEBI" id="CHEBI:30839"/>
    </ligand>
</feature>
<dbReference type="InterPro" id="IPR004467">
    <property type="entry name" value="Or_phspho_trans_dom"/>
</dbReference>
<evidence type="ECO:0000256" key="5">
    <source>
        <dbReference type="ARBA" id="ARBA00011971"/>
    </source>
</evidence>
<dbReference type="HAMAP" id="MF_01208">
    <property type="entry name" value="PyrE"/>
    <property type="match status" value="1"/>
</dbReference>
<accession>A0A520MUG6</accession>
<comment type="function">
    <text evidence="1 9">Catalyzes the transfer of a ribosyl phosphate group from 5-phosphoribose 1-diphosphate to orotate, leading to the formation of orotidine monophosphate (OMP).</text>
</comment>
<keyword evidence="7 9" id="KW-0808">Transferase</keyword>
<feature type="binding site" description="in other chain" evidence="9">
    <location>
        <begin position="122"/>
        <end position="130"/>
    </location>
    <ligand>
        <name>5-phospho-alpha-D-ribose 1-diphosphate</name>
        <dbReference type="ChEBI" id="CHEBI:58017"/>
        <note>ligand shared between dimeric partners</note>
    </ligand>
</feature>
<dbReference type="AlphaFoldDB" id="A0A520MUG6"/>
<feature type="binding site" evidence="9">
    <location>
        <position position="103"/>
    </location>
    <ligand>
        <name>5-phospho-alpha-D-ribose 1-diphosphate</name>
        <dbReference type="ChEBI" id="CHEBI:58017"/>
        <note>ligand shared between dimeric partners</note>
    </ligand>
</feature>
<evidence type="ECO:0000313" key="11">
    <source>
        <dbReference type="EMBL" id="RZO24872.1"/>
    </source>
</evidence>
<dbReference type="CDD" id="cd06223">
    <property type="entry name" value="PRTases_typeI"/>
    <property type="match status" value="1"/>
</dbReference>
<feature type="binding site" evidence="9">
    <location>
        <begin position="34"/>
        <end position="35"/>
    </location>
    <ligand>
        <name>orotate</name>
        <dbReference type="ChEBI" id="CHEBI:30839"/>
    </ligand>
</feature>
<proteinExistence type="inferred from homology"/>
<name>A0A520MUG6_9GAMM</name>
<dbReference type="InterPro" id="IPR029057">
    <property type="entry name" value="PRTase-like"/>
</dbReference>
<evidence type="ECO:0000313" key="12">
    <source>
        <dbReference type="Proteomes" id="UP000320146"/>
    </source>
</evidence>
<comment type="caution">
    <text evidence="11">The sequence shown here is derived from an EMBL/GenBank/DDBJ whole genome shotgun (WGS) entry which is preliminary data.</text>
</comment>
<evidence type="ECO:0000259" key="10">
    <source>
        <dbReference type="Pfam" id="PF00156"/>
    </source>
</evidence>
<feature type="binding site" evidence="9">
    <location>
        <position position="126"/>
    </location>
    <ligand>
        <name>orotate</name>
        <dbReference type="ChEBI" id="CHEBI:30839"/>
    </ligand>
</feature>
<comment type="cofactor">
    <cofactor evidence="9">
        <name>Mg(2+)</name>
        <dbReference type="ChEBI" id="CHEBI:18420"/>
    </cofactor>
</comment>
<feature type="binding site" description="in other chain" evidence="9">
    <location>
        <position position="26"/>
    </location>
    <ligand>
        <name>5-phospho-alpha-D-ribose 1-diphosphate</name>
        <dbReference type="ChEBI" id="CHEBI:58017"/>
        <note>ligand shared between dimeric partners</note>
    </ligand>
</feature>
<comment type="pathway">
    <text evidence="2 9">Pyrimidine metabolism; UMP biosynthesis via de novo pathway; UMP from orotate: step 1/2.</text>
</comment>
<feature type="binding site" evidence="9">
    <location>
        <position position="101"/>
    </location>
    <ligand>
        <name>5-phospho-alpha-D-ribose 1-diphosphate</name>
        <dbReference type="ChEBI" id="CHEBI:58017"/>
        <note>ligand shared between dimeric partners</note>
    </ligand>
</feature>